<proteinExistence type="inferred from homology"/>
<feature type="binding site" evidence="7">
    <location>
        <position position="133"/>
    </location>
    <ligand>
        <name>a 1,2-diacyl-sn-glycero-3-phospho-(1'-sn-glycerol)</name>
        <dbReference type="ChEBI" id="CHEBI:64716"/>
    </ligand>
</feature>
<dbReference type="NCBIfam" id="TIGR00544">
    <property type="entry name" value="lgt"/>
    <property type="match status" value="1"/>
</dbReference>
<dbReference type="Pfam" id="PF01790">
    <property type="entry name" value="LGT"/>
    <property type="match status" value="1"/>
</dbReference>
<name>A0A926E8P6_9FIRM</name>
<gene>
    <name evidence="7" type="primary">lgt</name>
    <name evidence="8" type="ORF">H8692_06885</name>
</gene>
<dbReference type="EMBL" id="JACRTA010000002">
    <property type="protein sequence ID" value="MBC8568478.1"/>
    <property type="molecule type" value="Genomic_DNA"/>
</dbReference>
<dbReference type="AlphaFoldDB" id="A0A926E8P6"/>
<dbReference type="PANTHER" id="PTHR30589">
    <property type="entry name" value="PROLIPOPROTEIN DIACYLGLYCERYL TRANSFERASE"/>
    <property type="match status" value="1"/>
</dbReference>
<organism evidence="8 9">
    <name type="scientific">Lentihominibacter hominis</name>
    <dbReference type="NCBI Taxonomy" id="2763645"/>
    <lineage>
        <taxon>Bacteria</taxon>
        <taxon>Bacillati</taxon>
        <taxon>Bacillota</taxon>
        <taxon>Clostridia</taxon>
        <taxon>Peptostreptococcales</taxon>
        <taxon>Anaerovoracaceae</taxon>
        <taxon>Lentihominibacter</taxon>
    </lineage>
</organism>
<feature type="transmembrane region" description="Helical" evidence="7">
    <location>
        <begin position="16"/>
        <end position="36"/>
    </location>
</feature>
<feature type="transmembrane region" description="Helical" evidence="7">
    <location>
        <begin position="164"/>
        <end position="181"/>
    </location>
</feature>
<feature type="transmembrane region" description="Helical" evidence="7">
    <location>
        <begin position="222"/>
        <end position="241"/>
    </location>
</feature>
<evidence type="ECO:0000256" key="6">
    <source>
        <dbReference type="ARBA" id="ARBA00023136"/>
    </source>
</evidence>
<dbReference type="PROSITE" id="PS01311">
    <property type="entry name" value="LGT"/>
    <property type="match status" value="1"/>
</dbReference>
<dbReference type="GO" id="GO:0008961">
    <property type="term" value="F:phosphatidylglycerol-prolipoprotein diacylglyceryl transferase activity"/>
    <property type="evidence" value="ECO:0007669"/>
    <property type="project" value="UniProtKB-UniRule"/>
</dbReference>
<evidence type="ECO:0000256" key="2">
    <source>
        <dbReference type="ARBA" id="ARBA00022475"/>
    </source>
</evidence>
<dbReference type="InterPro" id="IPR001640">
    <property type="entry name" value="Lgt"/>
</dbReference>
<protein>
    <recommendedName>
        <fullName evidence="7">Phosphatidylglycerol--prolipoprotein diacylglyceryl transferase</fullName>
        <ecNumber evidence="7">2.5.1.145</ecNumber>
    </recommendedName>
</protein>
<dbReference type="HAMAP" id="MF_01147">
    <property type="entry name" value="Lgt"/>
    <property type="match status" value="1"/>
</dbReference>
<dbReference type="GO" id="GO:0042158">
    <property type="term" value="P:lipoprotein biosynthetic process"/>
    <property type="evidence" value="ECO:0007669"/>
    <property type="project" value="UniProtKB-UniRule"/>
</dbReference>
<feature type="transmembrane region" description="Helical" evidence="7">
    <location>
        <begin position="90"/>
        <end position="110"/>
    </location>
</feature>
<evidence type="ECO:0000313" key="8">
    <source>
        <dbReference type="EMBL" id="MBC8568478.1"/>
    </source>
</evidence>
<dbReference type="RefSeq" id="WP_187525311.1">
    <property type="nucleotide sequence ID" value="NZ_JACRTA010000002.1"/>
</dbReference>
<accession>A0A926E8P6</accession>
<comment type="caution">
    <text evidence="8">The sequence shown here is derived from an EMBL/GenBank/DDBJ whole genome shotgun (WGS) entry which is preliminary data.</text>
</comment>
<evidence type="ECO:0000256" key="7">
    <source>
        <dbReference type="HAMAP-Rule" id="MF_01147"/>
    </source>
</evidence>
<reference evidence="8" key="1">
    <citation type="submission" date="2020-08" db="EMBL/GenBank/DDBJ databases">
        <title>Genome public.</title>
        <authorList>
            <person name="Liu C."/>
            <person name="Sun Q."/>
        </authorList>
    </citation>
    <scope>NUCLEOTIDE SEQUENCE</scope>
    <source>
        <strain evidence="8">NSJ-24</strain>
    </source>
</reference>
<keyword evidence="8" id="KW-0328">Glycosyltransferase</keyword>
<dbReference type="PANTHER" id="PTHR30589:SF0">
    <property type="entry name" value="PHOSPHATIDYLGLYCEROL--PROLIPOPROTEIN DIACYLGLYCERYL TRANSFERASE"/>
    <property type="match status" value="1"/>
</dbReference>
<comment type="pathway">
    <text evidence="7">Protein modification; lipoprotein biosynthesis (diacylglyceryl transfer).</text>
</comment>
<evidence type="ECO:0000256" key="5">
    <source>
        <dbReference type="ARBA" id="ARBA00022989"/>
    </source>
</evidence>
<evidence type="ECO:0000256" key="1">
    <source>
        <dbReference type="ARBA" id="ARBA00007150"/>
    </source>
</evidence>
<evidence type="ECO:0000256" key="3">
    <source>
        <dbReference type="ARBA" id="ARBA00022679"/>
    </source>
</evidence>
<dbReference type="EC" id="2.5.1.145" evidence="7"/>
<keyword evidence="5 7" id="KW-1133">Transmembrane helix</keyword>
<feature type="transmembrane region" description="Helical" evidence="7">
    <location>
        <begin position="48"/>
        <end position="70"/>
    </location>
</feature>
<comment type="catalytic activity">
    <reaction evidence="7">
        <text>L-cysteinyl-[prolipoprotein] + a 1,2-diacyl-sn-glycero-3-phospho-(1'-sn-glycerol) = an S-1,2-diacyl-sn-glyceryl-L-cysteinyl-[prolipoprotein] + sn-glycerol 1-phosphate + H(+)</text>
        <dbReference type="Rhea" id="RHEA:56712"/>
        <dbReference type="Rhea" id="RHEA-COMP:14679"/>
        <dbReference type="Rhea" id="RHEA-COMP:14680"/>
        <dbReference type="ChEBI" id="CHEBI:15378"/>
        <dbReference type="ChEBI" id="CHEBI:29950"/>
        <dbReference type="ChEBI" id="CHEBI:57685"/>
        <dbReference type="ChEBI" id="CHEBI:64716"/>
        <dbReference type="ChEBI" id="CHEBI:140658"/>
        <dbReference type="EC" id="2.5.1.145"/>
    </reaction>
</comment>
<evidence type="ECO:0000313" key="9">
    <source>
        <dbReference type="Proteomes" id="UP000610862"/>
    </source>
</evidence>
<comment type="similarity">
    <text evidence="1 7">Belongs to the Lgt family.</text>
</comment>
<evidence type="ECO:0000256" key="4">
    <source>
        <dbReference type="ARBA" id="ARBA00022692"/>
    </source>
</evidence>
<keyword evidence="9" id="KW-1185">Reference proteome</keyword>
<keyword evidence="2 7" id="KW-1003">Cell membrane</keyword>
<sequence length="248" mass="27953">MPTPDPVAFSVFGIDIMWYAVLITSGMIIATIICCRRAPKHDLTSDQILNFVIICIPLAIIGSRIYYVMFNWSMYSGNIKDILNIRAGGLAIHGGLIMGFIIVMILCSIWKIRPLNVLDLAAPCIAVAQSIGRWGNYFNSEAHGGPTDLPWAITVNGQSVHPTFLYESIWCFLLFLFLIYIDNRRRFEGQTLLLYCGLYSAERFFVEGLRTDSLMIGPFRQAQVLSATVIILCVIAYIILYRRHSKNS</sequence>
<keyword evidence="3 7" id="KW-0808">Transferase</keyword>
<comment type="function">
    <text evidence="7">Catalyzes the transfer of the diacylglyceryl group from phosphatidylglycerol to the sulfhydryl group of the N-terminal cysteine of a prolipoprotein, the first step in the formation of mature lipoproteins.</text>
</comment>
<dbReference type="GO" id="GO:0005886">
    <property type="term" value="C:plasma membrane"/>
    <property type="evidence" value="ECO:0007669"/>
    <property type="project" value="UniProtKB-SubCell"/>
</dbReference>
<keyword evidence="4 7" id="KW-0812">Transmembrane</keyword>
<comment type="subcellular location">
    <subcellularLocation>
        <location evidence="7">Cell membrane</location>
        <topology evidence="7">Multi-pass membrane protein</topology>
    </subcellularLocation>
</comment>
<keyword evidence="6 7" id="KW-0472">Membrane</keyword>
<dbReference type="Proteomes" id="UP000610862">
    <property type="component" value="Unassembled WGS sequence"/>
</dbReference>